<evidence type="ECO:0000256" key="1">
    <source>
        <dbReference type="ARBA" id="ARBA00009227"/>
    </source>
</evidence>
<dbReference type="PROSITE" id="PS01053">
    <property type="entry name" value="ARGINASE_1"/>
    <property type="match status" value="1"/>
</dbReference>
<dbReference type="PANTHER" id="PTHR11358:SF26">
    <property type="entry name" value="GUANIDINO ACID HYDROLASE, MITOCHONDRIAL"/>
    <property type="match status" value="1"/>
</dbReference>
<accession>A0ABV5LW65</accession>
<name>A0ABV5LW65_9ACTN</name>
<dbReference type="SUPFAM" id="SSF52768">
    <property type="entry name" value="Arginase/deacetylase"/>
    <property type="match status" value="1"/>
</dbReference>
<evidence type="ECO:0000256" key="3">
    <source>
        <dbReference type="ARBA" id="ARBA00022801"/>
    </source>
</evidence>
<keyword evidence="2" id="KW-0479">Metal-binding</keyword>
<evidence type="ECO:0000313" key="6">
    <source>
        <dbReference type="Proteomes" id="UP001589748"/>
    </source>
</evidence>
<protein>
    <submittedName>
        <fullName evidence="5">Agmatinase</fullName>
        <ecNumber evidence="5">3.5.3.11</ecNumber>
    </submittedName>
</protein>
<dbReference type="InterPro" id="IPR020855">
    <property type="entry name" value="Ureohydrolase_Mn_BS"/>
</dbReference>
<reference evidence="5 6" key="1">
    <citation type="submission" date="2024-09" db="EMBL/GenBank/DDBJ databases">
        <authorList>
            <person name="Sun Q."/>
            <person name="Mori K."/>
        </authorList>
    </citation>
    <scope>NUCLEOTIDE SEQUENCE [LARGE SCALE GENOMIC DNA]</scope>
    <source>
        <strain evidence="5 6">TISTR 1856</strain>
    </source>
</reference>
<comment type="caution">
    <text evidence="5">The sequence shown here is derived from an EMBL/GenBank/DDBJ whole genome shotgun (WGS) entry which is preliminary data.</text>
</comment>
<evidence type="ECO:0000313" key="5">
    <source>
        <dbReference type="EMBL" id="MFB9378322.1"/>
    </source>
</evidence>
<dbReference type="EC" id="3.5.3.11" evidence="5"/>
<evidence type="ECO:0000256" key="2">
    <source>
        <dbReference type="ARBA" id="ARBA00022723"/>
    </source>
</evidence>
<dbReference type="PROSITE" id="PS51409">
    <property type="entry name" value="ARGINASE_2"/>
    <property type="match status" value="1"/>
</dbReference>
<dbReference type="InterPro" id="IPR005925">
    <property type="entry name" value="Agmatinase-rel"/>
</dbReference>
<dbReference type="EMBL" id="JBHMDM010000007">
    <property type="protein sequence ID" value="MFB9378322.1"/>
    <property type="molecule type" value="Genomic_DNA"/>
</dbReference>
<keyword evidence="6" id="KW-1185">Reference proteome</keyword>
<dbReference type="Proteomes" id="UP001589748">
    <property type="component" value="Unassembled WGS sequence"/>
</dbReference>
<organism evidence="5 6">
    <name type="scientific">Kineococcus gynurae</name>
    <dbReference type="NCBI Taxonomy" id="452979"/>
    <lineage>
        <taxon>Bacteria</taxon>
        <taxon>Bacillati</taxon>
        <taxon>Actinomycetota</taxon>
        <taxon>Actinomycetes</taxon>
        <taxon>Kineosporiales</taxon>
        <taxon>Kineosporiaceae</taxon>
        <taxon>Kineococcus</taxon>
    </lineage>
</organism>
<sequence>MPLRPPARVNAGEFLGPVDAAQVPRYGGLPTFARLPRLDEVSRADVTVVGLPFDSGVSYRPGARFGPGHIRNSSKLLRPFNPANAAHPFTTQQVADAGDLGINPFDIKAALEGVEADLTTLSEDGSSLLCLGGDHTLALPALRALAKQHGKIAVLHFDAHLDTWDSYFGAPWTHGTPFRRASEEGLIDLERSLHMGTRGPLYSQQDLEDDGVLGFQIVRADDYETDGVARAVERMRRRLEGAPVYVSVDIDVLDPAAAPGTGTPEAGGLTSRELLHTLRGLLGLNVVGADIVEVAPAYDHAEITGVAAAHVAYEILSVLALNRTNSVV</sequence>
<dbReference type="GO" id="GO:0008783">
    <property type="term" value="F:agmatinase activity"/>
    <property type="evidence" value="ECO:0007669"/>
    <property type="project" value="UniProtKB-EC"/>
</dbReference>
<dbReference type="NCBIfam" id="TIGR01230">
    <property type="entry name" value="agmatinase"/>
    <property type="match status" value="1"/>
</dbReference>
<keyword evidence="3 4" id="KW-0378">Hydrolase</keyword>
<dbReference type="InterPro" id="IPR006035">
    <property type="entry name" value="Ureohydrolase"/>
</dbReference>
<dbReference type="PANTHER" id="PTHR11358">
    <property type="entry name" value="ARGINASE/AGMATINASE"/>
    <property type="match status" value="1"/>
</dbReference>
<dbReference type="CDD" id="cd11592">
    <property type="entry name" value="Agmatinase_PAH"/>
    <property type="match status" value="1"/>
</dbReference>
<gene>
    <name evidence="5" type="primary">speB</name>
    <name evidence="5" type="ORF">ACFFVI_15235</name>
</gene>
<proteinExistence type="inferred from homology"/>
<dbReference type="PIRSF" id="PIRSF036979">
    <property type="entry name" value="Arginase"/>
    <property type="match status" value="1"/>
</dbReference>
<evidence type="ECO:0000256" key="4">
    <source>
        <dbReference type="RuleBase" id="RU003684"/>
    </source>
</evidence>
<dbReference type="Pfam" id="PF00491">
    <property type="entry name" value="Arginase"/>
    <property type="match status" value="1"/>
</dbReference>
<dbReference type="RefSeq" id="WP_380137097.1">
    <property type="nucleotide sequence ID" value="NZ_JBHLUI010000008.1"/>
</dbReference>
<dbReference type="Gene3D" id="3.40.800.10">
    <property type="entry name" value="Ureohydrolase domain"/>
    <property type="match status" value="1"/>
</dbReference>
<dbReference type="PRINTS" id="PR00116">
    <property type="entry name" value="ARGINASE"/>
</dbReference>
<dbReference type="InterPro" id="IPR023696">
    <property type="entry name" value="Ureohydrolase_dom_sf"/>
</dbReference>
<comment type="similarity">
    <text evidence="1">Belongs to the arginase family. Agmatinase subfamily.</text>
</comment>